<dbReference type="AlphaFoldDB" id="A0A7M5WSH0"/>
<organism evidence="2 3">
    <name type="scientific">Clytia hemisphaerica</name>
    <dbReference type="NCBI Taxonomy" id="252671"/>
    <lineage>
        <taxon>Eukaryota</taxon>
        <taxon>Metazoa</taxon>
        <taxon>Cnidaria</taxon>
        <taxon>Hydrozoa</taxon>
        <taxon>Hydroidolina</taxon>
        <taxon>Leptothecata</taxon>
        <taxon>Obeliida</taxon>
        <taxon>Clytiidae</taxon>
        <taxon>Clytia</taxon>
    </lineage>
</organism>
<sequence>MLAQQVTWLMKLLTVMVVVFNSMKDVDGNMSCHSGVVPGHSWPKPDIKQCASNETKCYMQRVFYSFEIRGCLAPDRYDSCNQRSGPRNITAGLICCCDTPNCNTYQFRMDCYKQFNETNPWPSAAPTQPPKTTPSSSILLTVSCAQTLGTVTLIKIISSFV</sequence>
<proteinExistence type="predicted"/>
<feature type="chain" id="PRO_5029493375" evidence="1">
    <location>
        <begin position="29"/>
        <end position="161"/>
    </location>
</feature>
<dbReference type="InterPro" id="IPR045860">
    <property type="entry name" value="Snake_toxin-like_sf"/>
</dbReference>
<keyword evidence="1" id="KW-0732">Signal</keyword>
<dbReference type="EnsemblMetazoa" id="CLYHEMT010176.1">
    <property type="protein sequence ID" value="CLYHEMP010176.1"/>
    <property type="gene ID" value="CLYHEMG010176"/>
</dbReference>
<evidence type="ECO:0000313" key="3">
    <source>
        <dbReference type="Proteomes" id="UP000594262"/>
    </source>
</evidence>
<reference evidence="2" key="1">
    <citation type="submission" date="2021-01" db="UniProtKB">
        <authorList>
            <consortium name="EnsemblMetazoa"/>
        </authorList>
    </citation>
    <scope>IDENTIFICATION</scope>
</reference>
<accession>A0A7M5WSH0</accession>
<protein>
    <submittedName>
        <fullName evidence="2">Uncharacterized protein</fullName>
    </submittedName>
</protein>
<keyword evidence="3" id="KW-1185">Reference proteome</keyword>
<feature type="signal peptide" evidence="1">
    <location>
        <begin position="1"/>
        <end position="28"/>
    </location>
</feature>
<name>A0A7M5WSH0_9CNID</name>
<dbReference type="SUPFAM" id="SSF57302">
    <property type="entry name" value="Snake toxin-like"/>
    <property type="match status" value="1"/>
</dbReference>
<evidence type="ECO:0000256" key="1">
    <source>
        <dbReference type="SAM" id="SignalP"/>
    </source>
</evidence>
<evidence type="ECO:0000313" key="2">
    <source>
        <dbReference type="EnsemblMetazoa" id="CLYHEMP010176.1"/>
    </source>
</evidence>
<dbReference type="CDD" id="cd00117">
    <property type="entry name" value="TFP"/>
    <property type="match status" value="1"/>
</dbReference>
<dbReference type="Proteomes" id="UP000594262">
    <property type="component" value="Unplaced"/>
</dbReference>